<dbReference type="Gene3D" id="1.10.1200.270">
    <property type="entry name" value="Methyltransferase, alpha-helical capping domain"/>
    <property type="match status" value="1"/>
</dbReference>
<dbReference type="GO" id="GO:0008168">
    <property type="term" value="F:methyltransferase activity"/>
    <property type="evidence" value="ECO:0007669"/>
    <property type="project" value="UniProtKB-KW"/>
</dbReference>
<evidence type="ECO:0008006" key="8">
    <source>
        <dbReference type="Google" id="ProtNLM"/>
    </source>
</evidence>
<dbReference type="PANTHER" id="PTHR31009">
    <property type="entry name" value="S-ADENOSYL-L-METHIONINE:CARBOXYL METHYLTRANSFERASE FAMILY PROTEIN"/>
    <property type="match status" value="1"/>
</dbReference>
<dbReference type="InterPro" id="IPR042086">
    <property type="entry name" value="MeTrfase_capping"/>
</dbReference>
<evidence type="ECO:0000313" key="6">
    <source>
        <dbReference type="EMBL" id="KAG6384962.1"/>
    </source>
</evidence>
<sequence length="393" mass="44488">MVMARYLPPIMDDFEWKKQALLLFVCLDQSSPPLMDIHKAFHMKGGVGDNSYSKNSSLQKRVADKVKHVTTEAIQQVFITKKPKSLGIADLGCASGPNALSIIKQVVEAVESASRAIQQPPPEFRIYLNDLHTNDFNTIFQGLPDLYKELNRGTKQQPPLYIAACPGTFYGRLFPERSLHFVYSSNSLHWLSMVPRGIYDGEGRSMNGKSIYISERSPPAVRRAYLEQFQEDFSLFLKSRSRELIHGGRMVLVMLGRTASDHTHCANLFLWELLYQSLAHLVAQGEVEEEKLESYDVHFYAPSKEELEDEVRKEGSFRTEMVEVFEMERADMSGSYGTAVAKAVRCIQESMLAHHFGEGILDKLFHHYAALIDQESAKCDVRSTTAVLLLTKL</sequence>
<dbReference type="InterPro" id="IPR005299">
    <property type="entry name" value="MeTrfase_7"/>
</dbReference>
<dbReference type="InterPro" id="IPR029063">
    <property type="entry name" value="SAM-dependent_MTases_sf"/>
</dbReference>
<keyword evidence="3" id="KW-0808">Transferase</keyword>
<dbReference type="Gene3D" id="3.40.50.150">
    <property type="entry name" value="Vaccinia Virus protein VP39"/>
    <property type="match status" value="1"/>
</dbReference>
<reference evidence="6" key="2">
    <citation type="submission" date="2020-08" db="EMBL/GenBank/DDBJ databases">
        <title>Plant Genome Project.</title>
        <authorList>
            <person name="Zhang R.-G."/>
        </authorList>
    </citation>
    <scope>NUCLEOTIDE SEQUENCE</scope>
    <source>
        <strain evidence="6">Huo1</strain>
        <tissue evidence="6">Leaf</tissue>
    </source>
</reference>
<evidence type="ECO:0000256" key="2">
    <source>
        <dbReference type="ARBA" id="ARBA00022603"/>
    </source>
</evidence>
<evidence type="ECO:0000256" key="4">
    <source>
        <dbReference type="ARBA" id="ARBA00022723"/>
    </source>
</evidence>
<comment type="caution">
    <text evidence="6">The sequence shown here is derived from an EMBL/GenBank/DDBJ whole genome shotgun (WGS) entry which is preliminary data.</text>
</comment>
<dbReference type="SUPFAM" id="SSF53335">
    <property type="entry name" value="S-adenosyl-L-methionine-dependent methyltransferases"/>
    <property type="match status" value="1"/>
</dbReference>
<gene>
    <name evidence="6" type="ORF">SASPL_153785</name>
</gene>
<organism evidence="6">
    <name type="scientific">Salvia splendens</name>
    <name type="common">Scarlet sage</name>
    <dbReference type="NCBI Taxonomy" id="180675"/>
    <lineage>
        <taxon>Eukaryota</taxon>
        <taxon>Viridiplantae</taxon>
        <taxon>Streptophyta</taxon>
        <taxon>Embryophyta</taxon>
        <taxon>Tracheophyta</taxon>
        <taxon>Spermatophyta</taxon>
        <taxon>Magnoliopsida</taxon>
        <taxon>eudicotyledons</taxon>
        <taxon>Gunneridae</taxon>
        <taxon>Pentapetalae</taxon>
        <taxon>asterids</taxon>
        <taxon>lamiids</taxon>
        <taxon>Lamiales</taxon>
        <taxon>Lamiaceae</taxon>
        <taxon>Nepetoideae</taxon>
        <taxon>Mentheae</taxon>
        <taxon>Salviinae</taxon>
        <taxon>Salvia</taxon>
        <taxon>Salvia subgen. Calosphace</taxon>
        <taxon>core Calosphace</taxon>
    </lineage>
</organism>
<keyword evidence="7" id="KW-1185">Reference proteome</keyword>
<dbReference type="AlphaFoldDB" id="A0A8X8YZ84"/>
<dbReference type="GO" id="GO:0032259">
    <property type="term" value="P:methylation"/>
    <property type="evidence" value="ECO:0007669"/>
    <property type="project" value="UniProtKB-KW"/>
</dbReference>
<keyword evidence="4" id="KW-0479">Metal-binding</keyword>
<keyword evidence="5" id="KW-0460">Magnesium</keyword>
<evidence type="ECO:0000256" key="1">
    <source>
        <dbReference type="ARBA" id="ARBA00007967"/>
    </source>
</evidence>
<evidence type="ECO:0000256" key="5">
    <source>
        <dbReference type="ARBA" id="ARBA00022842"/>
    </source>
</evidence>
<keyword evidence="2" id="KW-0489">Methyltransferase</keyword>
<reference evidence="6" key="1">
    <citation type="submission" date="2018-01" db="EMBL/GenBank/DDBJ databases">
        <authorList>
            <person name="Mao J.F."/>
        </authorList>
    </citation>
    <scope>NUCLEOTIDE SEQUENCE</scope>
    <source>
        <strain evidence="6">Huo1</strain>
        <tissue evidence="6">Leaf</tissue>
    </source>
</reference>
<dbReference type="Pfam" id="PF03492">
    <property type="entry name" value="Methyltransf_7"/>
    <property type="match status" value="1"/>
</dbReference>
<dbReference type="Proteomes" id="UP000298416">
    <property type="component" value="Unassembled WGS sequence"/>
</dbReference>
<dbReference type="EMBL" id="PNBA02000022">
    <property type="protein sequence ID" value="KAG6384962.1"/>
    <property type="molecule type" value="Genomic_DNA"/>
</dbReference>
<accession>A0A8X8YZ84</accession>
<evidence type="ECO:0000256" key="3">
    <source>
        <dbReference type="ARBA" id="ARBA00022679"/>
    </source>
</evidence>
<comment type="similarity">
    <text evidence="1">Belongs to the methyltransferase superfamily. Type-7 methyltransferase family.</text>
</comment>
<proteinExistence type="inferred from homology"/>
<name>A0A8X8YZ84_SALSN</name>
<protein>
    <recommendedName>
        <fullName evidence="8">Jasmonate O-methyltransferase</fullName>
    </recommendedName>
</protein>
<dbReference type="GO" id="GO:0046872">
    <property type="term" value="F:metal ion binding"/>
    <property type="evidence" value="ECO:0007669"/>
    <property type="project" value="UniProtKB-KW"/>
</dbReference>
<evidence type="ECO:0000313" key="7">
    <source>
        <dbReference type="Proteomes" id="UP000298416"/>
    </source>
</evidence>